<accession>A0ABT6QIN2</accession>
<gene>
    <name evidence="1" type="ORF">POF45_04100</name>
</gene>
<evidence type="ECO:0000313" key="1">
    <source>
        <dbReference type="EMBL" id="MDI2590616.1"/>
    </source>
</evidence>
<dbReference type="Proteomes" id="UP001159100">
    <property type="component" value="Unassembled WGS sequence"/>
</dbReference>
<name>A0ABT6QIN2_9PSED</name>
<sequence length="125" mass="13911">MSEITTLDALTKLIVGQMIGGAASSADAANEIIARTDTEETDFGKITDSIVASSDLAGIAAGNIQIFQQFCLRRVKRELWLRDLRLGLELLEWSRTSWQWVTLPWSKGMTKPKRVPLSVPLEVYC</sequence>
<dbReference type="EMBL" id="JARBWL010000001">
    <property type="protein sequence ID" value="MDI2590616.1"/>
    <property type="molecule type" value="Genomic_DNA"/>
</dbReference>
<organism evidence="1 2">
    <name type="scientific">Pseudomonas fungipugnans</name>
    <dbReference type="NCBI Taxonomy" id="3024217"/>
    <lineage>
        <taxon>Bacteria</taxon>
        <taxon>Pseudomonadati</taxon>
        <taxon>Pseudomonadota</taxon>
        <taxon>Gammaproteobacteria</taxon>
        <taxon>Pseudomonadales</taxon>
        <taxon>Pseudomonadaceae</taxon>
        <taxon>Pseudomonas</taxon>
    </lineage>
</organism>
<reference evidence="1 2" key="1">
    <citation type="submission" date="2023-02" db="EMBL/GenBank/DDBJ databases">
        <title>Pseudomonas chrutzelriedensis sp. nov., a potently antifungal strain isolated from moss.</title>
        <authorList>
            <person name="Schnyder A."/>
            <person name="Kalawong R."/>
            <person name="Eberl L."/>
            <person name="Agnoli K."/>
        </authorList>
    </citation>
    <scope>NUCLEOTIDE SEQUENCE [LARGE SCALE GENOMIC DNA]</scope>
    <source>
        <strain evidence="1 2">681</strain>
    </source>
</reference>
<evidence type="ECO:0000313" key="2">
    <source>
        <dbReference type="Proteomes" id="UP001159100"/>
    </source>
</evidence>
<dbReference type="RefSeq" id="WP_259494651.1">
    <property type="nucleotide sequence ID" value="NZ_JARBWL010000001.1"/>
</dbReference>
<protein>
    <submittedName>
        <fullName evidence="1">Uncharacterized protein</fullName>
    </submittedName>
</protein>
<comment type="caution">
    <text evidence="1">The sequence shown here is derived from an EMBL/GenBank/DDBJ whole genome shotgun (WGS) entry which is preliminary data.</text>
</comment>
<proteinExistence type="predicted"/>
<keyword evidence="2" id="KW-1185">Reference proteome</keyword>